<reference evidence="2" key="2">
    <citation type="submission" date="2021-08" db="EMBL/GenBank/DDBJ databases">
        <authorList>
            <person name="Tani A."/>
            <person name="Ola A."/>
            <person name="Ogura Y."/>
            <person name="Katsura K."/>
            <person name="Hayashi T."/>
        </authorList>
    </citation>
    <scope>NUCLEOTIDE SEQUENCE</scope>
    <source>
        <strain evidence="2">DSM 23632</strain>
    </source>
</reference>
<evidence type="ECO:0000256" key="1">
    <source>
        <dbReference type="SAM" id="MobiDB-lite"/>
    </source>
</evidence>
<feature type="region of interest" description="Disordered" evidence="1">
    <location>
        <begin position="20"/>
        <end position="67"/>
    </location>
</feature>
<comment type="caution">
    <text evidence="2">The sequence shown here is derived from an EMBL/GenBank/DDBJ whole genome shotgun (WGS) entry which is preliminary data.</text>
</comment>
<organism evidence="2 3">
    <name type="scientific">Methylobacterium trifolii</name>
    <dbReference type="NCBI Taxonomy" id="1003092"/>
    <lineage>
        <taxon>Bacteria</taxon>
        <taxon>Pseudomonadati</taxon>
        <taxon>Pseudomonadota</taxon>
        <taxon>Alphaproteobacteria</taxon>
        <taxon>Hyphomicrobiales</taxon>
        <taxon>Methylobacteriaceae</taxon>
        <taxon>Methylobacterium</taxon>
    </lineage>
</organism>
<gene>
    <name evidence="2" type="ORF">MPOCJGCO_3539</name>
</gene>
<evidence type="ECO:0000313" key="2">
    <source>
        <dbReference type="EMBL" id="GJE61417.1"/>
    </source>
</evidence>
<reference evidence="2" key="1">
    <citation type="journal article" date="2021" name="Front. Microbiol.">
        <title>Comprehensive Comparative Genomics and Phenotyping of Methylobacterium Species.</title>
        <authorList>
            <person name="Alessa O."/>
            <person name="Ogura Y."/>
            <person name="Fujitani Y."/>
            <person name="Takami H."/>
            <person name="Hayashi T."/>
            <person name="Sahin N."/>
            <person name="Tani A."/>
        </authorList>
    </citation>
    <scope>NUCLEOTIDE SEQUENCE</scope>
    <source>
        <strain evidence="2">DSM 23632</strain>
    </source>
</reference>
<keyword evidence="3" id="KW-1185">Reference proteome</keyword>
<accession>A0ABQ4U4V0</accession>
<dbReference type="Proteomes" id="UP001055057">
    <property type="component" value="Unassembled WGS sequence"/>
</dbReference>
<sequence length="67" mass="7228">MPAKHVRRIALTETLAPRIDRPAARGAHASASGPIRTAIRMPRMEDPGRVAVRPASPMARPVPGLNR</sequence>
<evidence type="ECO:0000313" key="3">
    <source>
        <dbReference type="Proteomes" id="UP001055057"/>
    </source>
</evidence>
<proteinExistence type="predicted"/>
<protein>
    <submittedName>
        <fullName evidence="2">Uncharacterized protein</fullName>
    </submittedName>
</protein>
<dbReference type="EMBL" id="BPRB01000209">
    <property type="protein sequence ID" value="GJE61417.1"/>
    <property type="molecule type" value="Genomic_DNA"/>
</dbReference>
<name>A0ABQ4U4V0_9HYPH</name>